<dbReference type="OrthoDB" id="7617135at2759"/>
<feature type="compositionally biased region" description="Basic residues" evidence="2">
    <location>
        <begin position="2262"/>
        <end position="2271"/>
    </location>
</feature>
<feature type="compositionally biased region" description="Basic residues" evidence="2">
    <location>
        <begin position="679"/>
        <end position="688"/>
    </location>
</feature>
<feature type="compositionally biased region" description="Polar residues" evidence="2">
    <location>
        <begin position="44"/>
        <end position="62"/>
    </location>
</feature>
<dbReference type="PaxDb" id="67767-A0A0J7NKH9"/>
<feature type="compositionally biased region" description="Basic residues" evidence="2">
    <location>
        <begin position="928"/>
        <end position="938"/>
    </location>
</feature>
<feature type="compositionally biased region" description="Basic and acidic residues" evidence="2">
    <location>
        <begin position="1207"/>
        <end position="1217"/>
    </location>
</feature>
<feature type="compositionally biased region" description="Basic and acidic residues" evidence="2">
    <location>
        <begin position="849"/>
        <end position="865"/>
    </location>
</feature>
<protein>
    <submittedName>
        <fullName evidence="3">Nesprin-1-like isoform x11 protein</fullName>
    </submittedName>
</protein>
<gene>
    <name evidence="3" type="ORF">RF55_6969</name>
</gene>
<feature type="compositionally biased region" description="Basic and acidic residues" evidence="2">
    <location>
        <begin position="1188"/>
        <end position="1199"/>
    </location>
</feature>
<proteinExistence type="predicted"/>
<feature type="compositionally biased region" description="Basic and acidic residues" evidence="2">
    <location>
        <begin position="689"/>
        <end position="726"/>
    </location>
</feature>
<feature type="compositionally biased region" description="Basic and acidic residues" evidence="2">
    <location>
        <begin position="947"/>
        <end position="962"/>
    </location>
</feature>
<name>A0A0J7NKH9_LASNI</name>
<evidence type="ECO:0000256" key="1">
    <source>
        <dbReference type="SAM" id="Coils"/>
    </source>
</evidence>
<feature type="region of interest" description="Disordered" evidence="2">
    <location>
        <begin position="900"/>
        <end position="962"/>
    </location>
</feature>
<dbReference type="STRING" id="67767.A0A0J7NKH9"/>
<feature type="region of interest" description="Disordered" evidence="2">
    <location>
        <begin position="1284"/>
        <end position="1303"/>
    </location>
</feature>
<feature type="region of interest" description="Disordered" evidence="2">
    <location>
        <begin position="541"/>
        <end position="765"/>
    </location>
</feature>
<feature type="region of interest" description="Disordered" evidence="2">
    <location>
        <begin position="974"/>
        <end position="1014"/>
    </location>
</feature>
<keyword evidence="4" id="KW-1185">Reference proteome</keyword>
<feature type="compositionally biased region" description="Basic and acidic residues" evidence="2">
    <location>
        <begin position="974"/>
        <end position="983"/>
    </location>
</feature>
<feature type="coiled-coil region" evidence="1">
    <location>
        <begin position="2156"/>
        <end position="2226"/>
    </location>
</feature>
<feature type="region of interest" description="Disordered" evidence="2">
    <location>
        <begin position="816"/>
        <end position="880"/>
    </location>
</feature>
<feature type="region of interest" description="Disordered" evidence="2">
    <location>
        <begin position="145"/>
        <end position="214"/>
    </location>
</feature>
<feature type="compositionally biased region" description="Basic and acidic residues" evidence="2">
    <location>
        <begin position="588"/>
        <end position="645"/>
    </location>
</feature>
<feature type="region of interest" description="Disordered" evidence="2">
    <location>
        <begin position="1164"/>
        <end position="1225"/>
    </location>
</feature>
<feature type="compositionally biased region" description="Basic residues" evidence="2">
    <location>
        <begin position="1173"/>
        <end position="1183"/>
    </location>
</feature>
<comment type="caution">
    <text evidence="3">The sequence shown here is derived from an EMBL/GenBank/DDBJ whole genome shotgun (WGS) entry which is preliminary data.</text>
</comment>
<evidence type="ECO:0000256" key="2">
    <source>
        <dbReference type="SAM" id="MobiDB-lite"/>
    </source>
</evidence>
<dbReference type="Proteomes" id="UP000036403">
    <property type="component" value="Unassembled WGS sequence"/>
</dbReference>
<feature type="non-terminal residue" evidence="3">
    <location>
        <position position="2287"/>
    </location>
</feature>
<feature type="compositionally biased region" description="Basic and acidic residues" evidence="2">
    <location>
        <begin position="830"/>
        <end position="842"/>
    </location>
</feature>
<reference evidence="3 4" key="1">
    <citation type="submission" date="2015-04" db="EMBL/GenBank/DDBJ databases">
        <title>Lasius niger genome sequencing.</title>
        <authorList>
            <person name="Konorov E.A."/>
            <person name="Nikitin M.A."/>
            <person name="Kirill M.V."/>
            <person name="Chang P."/>
        </authorList>
    </citation>
    <scope>NUCLEOTIDE SEQUENCE [LARGE SCALE GENOMIC DNA]</scope>
    <source>
        <tissue evidence="3">Whole</tissue>
    </source>
</reference>
<evidence type="ECO:0000313" key="4">
    <source>
        <dbReference type="Proteomes" id="UP000036403"/>
    </source>
</evidence>
<feature type="region of interest" description="Disordered" evidence="2">
    <location>
        <begin position="2252"/>
        <end position="2274"/>
    </location>
</feature>
<feature type="compositionally biased region" description="Polar residues" evidence="2">
    <location>
        <begin position="727"/>
        <end position="736"/>
    </location>
</feature>
<feature type="compositionally biased region" description="Basic and acidic residues" evidence="2">
    <location>
        <begin position="903"/>
        <end position="927"/>
    </location>
</feature>
<feature type="region of interest" description="Disordered" evidence="2">
    <location>
        <begin position="42"/>
        <end position="62"/>
    </location>
</feature>
<organism evidence="3 4">
    <name type="scientific">Lasius niger</name>
    <name type="common">Black garden ant</name>
    <dbReference type="NCBI Taxonomy" id="67767"/>
    <lineage>
        <taxon>Eukaryota</taxon>
        <taxon>Metazoa</taxon>
        <taxon>Ecdysozoa</taxon>
        <taxon>Arthropoda</taxon>
        <taxon>Hexapoda</taxon>
        <taxon>Insecta</taxon>
        <taxon>Pterygota</taxon>
        <taxon>Neoptera</taxon>
        <taxon>Endopterygota</taxon>
        <taxon>Hymenoptera</taxon>
        <taxon>Apocrita</taxon>
        <taxon>Aculeata</taxon>
        <taxon>Formicoidea</taxon>
        <taxon>Formicidae</taxon>
        <taxon>Formicinae</taxon>
        <taxon>Lasius</taxon>
        <taxon>Lasius</taxon>
    </lineage>
</organism>
<dbReference type="EMBL" id="LBMM01003937">
    <property type="protein sequence ID" value="KMQ92980.1"/>
    <property type="molecule type" value="Genomic_DNA"/>
</dbReference>
<sequence>MEDWKQRSKTLLDQIYAVDPYYVSSNEYRFIGQASYADIAAGRTSPSSRNCSPYRQQRDVTPSTTATQVLQSALTRVQKSTVECLPLNEAQVPKTQIQESDLDKPKTQAQTKMQVQCVQTVDDQAIIGVEENQQDIPEVLVESPVTHRGRSPTRKMNSSNAKDPKAMMIQQEEPDRYDNRRFSVTPRQETRAESTRSTLVLHQEQKGRSPSPMWVPGSASYADILRGCIQTTQINIAFAEPSRQEMVPLSGESPRGRTQSPCTEQVPASFTMNVDESQEITEASQVASMQETQVEDMQIAEAYCQSPEISAVKVEEQSYAESGPSNWADKHLEGMLQHVKPYENLPRQSVTETVQSTEIYDYMVPEPMPKLIGFIGSQLGTYPMSSYVYASSGHQQVQQLDTTNLNPYNNSSLTYTPEHYVVPTAYLSASDIYQQTPIQQQCPVNDTRHEIPMLVEKPVEVPVARQEVSKDAIITESIDESKQKEPVNVSETSIITKTEGRDALPLNDIETKGQIFSYAQILSQGLSPRITSTHVINKQDVINQSPTADQQNKEQSSLTFRELSPLQEPKYEQDSYSIPKSKQFRQSKKNDWDMIKKREVKKRQSNDKTEQIDEKKSRKLVDKPMEKQNKEKLSPPKQLEIRDESNIISDSSENKKREEKPEQQEKQIDCKDMNLSQEKKRKQKKKKADKSVGDEIDKALKEIEDMDKQKVKSQREKLKEQIEEQNKSQNSANETLGKSKDEANKKQGKFGETSIKSGKSKKVTKIKENVLLEQAALQSQINARDQCILKDNAENKEDTKNVKVLNSKGEEKVQKNISNNMLKDQSQIDNDIHINSDKPDIKTKHKNKTDKNITKDKEQSEKSSENKVQGQSDILSDKRIDKINIVDESSITEITKLPVAGKIELEKEKSNIVEIESTKGQKDASKKEKNKTKSKKSKLNAESNNKNQEKLGNDKEITNDKYLESVEPVIDTEMKNSKSKALDTAEIVNKVNSNAKDKTNPKKKDKTSKSKMKSEVAIDHTLSVIPTSKVLDETKINLNDTEIKESSNQEINVPKSEQIIEAKIAETAVISNFKEIQSEEIVLPPNTVPQAQDIKQTDITCKNDTIYYDRHEAKELTETKELEHYQANTKLGAENLIKESSETADMMDEKKAIDSHIEIIEKTEKRETEKHQMKTGKSKKLQKAKFNAQDKNKIRKDNIKTPQLVESENKSVGKEDELNTESLSKPLSASTIENFVPDQYIEKTNETEHALVPDNSCLVQSKTDTENNLSLKIDERENATLGQINKHVPSLSKSKKKDKSKGKTVKPVILIKEDIHNEPMEFIKDADKPEAVSTLSTKVTIPKKELTVSTPSENLTEIVSATETIPVISESSPEVDNMNVKEKDQIVEKEKFDDHKQKPIIEEHKDIKTDVIEDFPINDEKDVTSEDVTSKKIISKCTKKKKTLFPKHITEQTKHSSSFYDKFQEKIVFKDNLIKEKEISEPVICPKQRLGKNPPSPTKINNIETEEAQETKKQLLKNAEPEAEFDSEISSDSVGEAKIHEKHKENIHNNNLESEQLPSIGKALIIEKTVTTVTTTSTSIPGSIKVDKPADIKSIKSVEILENIPLPKIVGSKVTELITLRPETVEASLTTTYARVGNDFPVCSPTQSDQATNSQKIGLISASSTENIMTSDESAPFDNMRNRRGISPGISGKFNDTPTAIIALEDKKRELVAHSDDNMERQEESILLNEFTIKQEDPCQSNIKVSEGEPETDNTKEEETFSVDIISQNDNIIKNQDINNSVETDNITEIDKIDQVVSYIPNIKKEELEENKVEENKVNVEIITQNVQEEAADEQTEIETKCGNNPTISKIKSENIPENVKTKKQIVPNYLLDVIKPYAMDRHAYNNAESNFYRNFKIIKIVKELQPPAAVIQTKSESIEEIIQGSVMKPKSTNREMSEINSRRHALIMETPKYPIISFYEIESQWIKNKSISEKSMSISTDNSDSRNSAVEEKIEQTIEEKMTIDAVSAEEILQQETLVNSTANNISLTDITEDLNSSRDLNSSDSISQAISKVTELNASIASPVEKINDNQLVDTGAITDTNIQIEEAVAKNDIKTEQELLEIKTAPIVKSSINLESDDAWIALLEEEIILDDDFDDPETQTVTYVDDQIEKREEEIEKKKLIIETDIEKIEKEAEIEKPEEEIEKKEIIEKQEEKIEKRETMIEEREENIEREKAKIETLDNATLMEIAVKDEYHAGIKDIQNDILYVDSKNQSDKMKNQPKKKKESKHIKDTKAKVSIFAFSL</sequence>
<feature type="compositionally biased region" description="Basic residues" evidence="2">
    <location>
        <begin position="1293"/>
        <end position="1303"/>
    </location>
</feature>
<keyword evidence="1" id="KW-0175">Coiled coil</keyword>
<accession>A0A0J7NKH9</accession>
<feature type="compositionally biased region" description="Polar residues" evidence="2">
    <location>
        <begin position="541"/>
        <end position="559"/>
    </location>
</feature>
<evidence type="ECO:0000313" key="3">
    <source>
        <dbReference type="EMBL" id="KMQ92980.1"/>
    </source>
</evidence>
<feature type="compositionally biased region" description="Polar residues" evidence="2">
    <location>
        <begin position="816"/>
        <end position="829"/>
    </location>
</feature>
<feature type="compositionally biased region" description="Basic and acidic residues" evidence="2">
    <location>
        <begin position="652"/>
        <end position="672"/>
    </location>
</feature>